<gene>
    <name evidence="2" type="ORF">TCMB3V08_LOCUS7752</name>
</gene>
<feature type="compositionally biased region" description="Basic residues" evidence="1">
    <location>
        <begin position="215"/>
        <end position="226"/>
    </location>
</feature>
<name>A0A7R9J9F0_TIMCA</name>
<sequence>MMTTPVTLWDQFLCTRDLQGDIYSLFQPSDANRRPQDNLVRPQQIIFPTISETISESNRQSLKSELGGATLYSSFKTCSNVALQPNDREVSEYWYYSPSLEHNYNLPADSEPSRKRLASRLKYNQSLVKHPKLNNDGIYVEQIVIPRRSHVPVDETKQSYNTQTHEINKPNRIGTRSLDTSSRTLNKPVARNEPRTIGSSGSVVKTNLGSNTRTTTKKVKRKKKGKSKFFYKKKTSAGRKLPGDNLQTRLAPITFVNVRPQTQYVTDEDHAAGARGEFARFRSYGRLDVVKKEFQDEYSANALVVSSSTAEDGEIEVRISVGLASDSDTLSADSPFLTSANFINNSSFYSSPRNAHRFMMEEFPNDDQYLSDTLSAPSPSMFSHDYLEETDPLAIHLPVREGPAVYDTYCTAVNTGDSNLPDVPQMDPLSLLIPPIKTELELLASPREESAMLDVPYNFAQMSPPNSSQRMLNFAQMSSPNSPQRMSAHDSVPREKLNVTALEVSGEGHTSKRVETSTSDDIVMGDRRNNSFKTTAEIPAHYDDSSGVRVTNDGCVIKNRDVNILQEREELEMQTEISPEVGNPGIRVETLTCGRCVTKNDDELVGTFPGIGKSTREDAPDVVNECQQRDSSPCMSERDLLFHDPAVVEINHRYVDDDSVNSNILYLGEESHKISTDDILTTKSSSICKSNHHFDVHKYETCSKKPSKKLHTKQKCIATSDHSSLNTDINLGNVDSELNEMGDLSFLKQNPIPDLILQTATSYSGGSNSLPSANNLRETPPDAKTTRLNVTVDDPSTWDGMVGRPCYLVISVDEKGHHKLSLIPAEEGDGGEIYQEHNTSGQMIADATRFQYVTENSLRNINFITNKHSDGKMPELGHTDGVETISSEDSFFGAGSLCDNSGTVHLPTRNKSLVASENQHKDLIAMEEIDHLNKKLEAGVSSTTKKHVNTKNTNGKIIVTSSRGLDESSSDGTKLTHKRIGKVELEEVNPHLRGGRVENHLGKTTPQVTRPRFEPRSPRPQQSSFNTTSALANYATEAALIFRASLVRHHSPSYLLLLIRDVECCGLTEHATIRKLLLLKVAASSPNCEIKKSRVQSPVLPCEVVYLERGQLYLMRTDEILE</sequence>
<protein>
    <submittedName>
        <fullName evidence="2">(California timema) hypothetical protein</fullName>
    </submittedName>
</protein>
<feature type="region of interest" description="Disordered" evidence="1">
    <location>
        <begin position="191"/>
        <end position="226"/>
    </location>
</feature>
<reference evidence="2" key="1">
    <citation type="submission" date="2020-11" db="EMBL/GenBank/DDBJ databases">
        <authorList>
            <person name="Tran Van P."/>
        </authorList>
    </citation>
    <scope>NUCLEOTIDE SEQUENCE</scope>
</reference>
<accession>A0A7R9J9F0</accession>
<proteinExistence type="predicted"/>
<evidence type="ECO:0000256" key="1">
    <source>
        <dbReference type="SAM" id="MobiDB-lite"/>
    </source>
</evidence>
<organism evidence="2">
    <name type="scientific">Timema californicum</name>
    <name type="common">California timema</name>
    <name type="synonym">Walking stick</name>
    <dbReference type="NCBI Taxonomy" id="61474"/>
    <lineage>
        <taxon>Eukaryota</taxon>
        <taxon>Metazoa</taxon>
        <taxon>Ecdysozoa</taxon>
        <taxon>Arthropoda</taxon>
        <taxon>Hexapoda</taxon>
        <taxon>Insecta</taxon>
        <taxon>Pterygota</taxon>
        <taxon>Neoptera</taxon>
        <taxon>Polyneoptera</taxon>
        <taxon>Phasmatodea</taxon>
        <taxon>Timematodea</taxon>
        <taxon>Timematoidea</taxon>
        <taxon>Timematidae</taxon>
        <taxon>Timema</taxon>
    </lineage>
</organism>
<feature type="region of interest" description="Disordered" evidence="1">
    <location>
        <begin position="995"/>
        <end position="1026"/>
    </location>
</feature>
<evidence type="ECO:0000313" key="2">
    <source>
        <dbReference type="EMBL" id="CAD7575154.1"/>
    </source>
</evidence>
<dbReference type="EMBL" id="OE182964">
    <property type="protein sequence ID" value="CAD7575154.1"/>
    <property type="molecule type" value="Genomic_DNA"/>
</dbReference>
<feature type="compositionally biased region" description="Polar residues" evidence="1">
    <location>
        <begin position="197"/>
        <end position="211"/>
    </location>
</feature>
<dbReference type="AlphaFoldDB" id="A0A7R9J9F0"/>